<protein>
    <submittedName>
        <fullName evidence="1">Uncharacterized protein</fullName>
    </submittedName>
</protein>
<dbReference type="AlphaFoldDB" id="A0A2P2QXP5"/>
<reference evidence="1" key="1">
    <citation type="submission" date="2018-02" db="EMBL/GenBank/DDBJ databases">
        <title>Rhizophora mucronata_Transcriptome.</title>
        <authorList>
            <person name="Meera S.P."/>
            <person name="Sreeshan A."/>
            <person name="Augustine A."/>
        </authorList>
    </citation>
    <scope>NUCLEOTIDE SEQUENCE</scope>
    <source>
        <tissue evidence="1">Leaf</tissue>
    </source>
</reference>
<dbReference type="EMBL" id="GGEC01091288">
    <property type="protein sequence ID" value="MBX71772.1"/>
    <property type="molecule type" value="Transcribed_RNA"/>
</dbReference>
<proteinExistence type="predicted"/>
<name>A0A2P2QXP5_RHIMU</name>
<organism evidence="1">
    <name type="scientific">Rhizophora mucronata</name>
    <name type="common">Asiatic mangrove</name>
    <dbReference type="NCBI Taxonomy" id="61149"/>
    <lineage>
        <taxon>Eukaryota</taxon>
        <taxon>Viridiplantae</taxon>
        <taxon>Streptophyta</taxon>
        <taxon>Embryophyta</taxon>
        <taxon>Tracheophyta</taxon>
        <taxon>Spermatophyta</taxon>
        <taxon>Magnoliopsida</taxon>
        <taxon>eudicotyledons</taxon>
        <taxon>Gunneridae</taxon>
        <taxon>Pentapetalae</taxon>
        <taxon>rosids</taxon>
        <taxon>fabids</taxon>
        <taxon>Malpighiales</taxon>
        <taxon>Rhizophoraceae</taxon>
        <taxon>Rhizophora</taxon>
    </lineage>
</organism>
<evidence type="ECO:0000313" key="1">
    <source>
        <dbReference type="EMBL" id="MBX71772.1"/>
    </source>
</evidence>
<accession>A0A2P2QXP5</accession>
<sequence>MCPSPCNFWIECSSDYSWAHPTHACKPFVEKNNGATVKMLPEMRT</sequence>